<dbReference type="EMBL" id="JARIHO010000002">
    <property type="protein sequence ID" value="KAJ7366717.1"/>
    <property type="molecule type" value="Genomic_DNA"/>
</dbReference>
<organism evidence="2 3">
    <name type="scientific">Mycena albidolilacea</name>
    <dbReference type="NCBI Taxonomy" id="1033008"/>
    <lineage>
        <taxon>Eukaryota</taxon>
        <taxon>Fungi</taxon>
        <taxon>Dikarya</taxon>
        <taxon>Basidiomycota</taxon>
        <taxon>Agaricomycotina</taxon>
        <taxon>Agaricomycetes</taxon>
        <taxon>Agaricomycetidae</taxon>
        <taxon>Agaricales</taxon>
        <taxon>Marasmiineae</taxon>
        <taxon>Mycenaceae</taxon>
        <taxon>Mycena</taxon>
    </lineage>
</organism>
<dbReference type="AlphaFoldDB" id="A0AAD7ARN2"/>
<dbReference type="InterPro" id="IPR011990">
    <property type="entry name" value="TPR-like_helical_dom_sf"/>
</dbReference>
<gene>
    <name evidence="2" type="ORF">DFH08DRAFT_173987</name>
</gene>
<sequence length="774" mass="87508">MLLCRRILFQLEFRPFRGRVSSRRTISFTPASHQDVASRHVKAPWTASGLFDMLSALSENAKTTDQVKDKITVLQAYKHLRLLDRQSLAALPLASYFRLLAKATKQRHGELCSQLVEDMLDCVPKDDLCSAALKIMSSHTLPLLPPRTILLLVQCLESFPGGLNKLSVQTAAVLVHTFAESPGDKADATLLESIYPLLLSHLKNIRPPEDDAILTYKPPDIIHASFAFIHKLLQLSEQQRALEIFQFLVNSGNIPSEAVQTLPGLDGFDAIVRSSLVRACMNWHWRPLAERFLSPLLKPDTGPHAITLAKDTLYACLNQPSVEDLAACRSLICRIHPLSPVPNGVIREYYDTAHLVGAAQEAHALYAFTRLDEVFEQHRYPCPRADALAWLLRYLLEINSHLAQELAREILERNIPVPAEFRASIVKQLAQRGHAGVARSLWSKYAVGKERQAFLADPSMFVRMVSLFHHLVRRDDQTLEAREQQGEDEGEDGYGEDETVENDDSTVEAIRQRRDDCKEFLDFVMSEFALAHPPMAQCNHQVITSQARAFFIVGDFVRGFETIKVLLERKELPDIYDVNVTLTIMAEHDPRAAAQIVRRMEEKGLQPDQVTFGTIMHHALAHNDMELVDEMVQRVAGLREQLSYKSIASLIRGSIAFDAGSIPGHSAQTKLRNAFEILKSIRRSPVMHTASLGKFLVYACLQASDPTMAFKFWELLIKDKARKEDGEHTALRRVIVRDLAAHTRKKWIKEMHARAMISQLRMGDAFSKYKDIRY</sequence>
<protein>
    <recommendedName>
        <fullName evidence="4">Pentatricopeptide repeat-containing protein</fullName>
    </recommendedName>
</protein>
<dbReference type="Proteomes" id="UP001218218">
    <property type="component" value="Unassembled WGS sequence"/>
</dbReference>
<dbReference type="InterPro" id="IPR016024">
    <property type="entry name" value="ARM-type_fold"/>
</dbReference>
<feature type="compositionally biased region" description="Acidic residues" evidence="1">
    <location>
        <begin position="486"/>
        <end position="506"/>
    </location>
</feature>
<dbReference type="Gene3D" id="1.25.40.10">
    <property type="entry name" value="Tetratricopeptide repeat domain"/>
    <property type="match status" value="1"/>
</dbReference>
<dbReference type="SUPFAM" id="SSF48371">
    <property type="entry name" value="ARM repeat"/>
    <property type="match status" value="1"/>
</dbReference>
<name>A0AAD7ARN2_9AGAR</name>
<evidence type="ECO:0000313" key="3">
    <source>
        <dbReference type="Proteomes" id="UP001218218"/>
    </source>
</evidence>
<keyword evidence="3" id="KW-1185">Reference proteome</keyword>
<feature type="region of interest" description="Disordered" evidence="1">
    <location>
        <begin position="479"/>
        <end position="508"/>
    </location>
</feature>
<evidence type="ECO:0008006" key="4">
    <source>
        <dbReference type="Google" id="ProtNLM"/>
    </source>
</evidence>
<evidence type="ECO:0000256" key="1">
    <source>
        <dbReference type="SAM" id="MobiDB-lite"/>
    </source>
</evidence>
<accession>A0AAD7ARN2</accession>
<proteinExistence type="predicted"/>
<evidence type="ECO:0000313" key="2">
    <source>
        <dbReference type="EMBL" id="KAJ7366717.1"/>
    </source>
</evidence>
<reference evidence="2" key="1">
    <citation type="submission" date="2023-03" db="EMBL/GenBank/DDBJ databases">
        <title>Massive genome expansion in bonnet fungi (Mycena s.s.) driven by repeated elements and novel gene families across ecological guilds.</title>
        <authorList>
            <consortium name="Lawrence Berkeley National Laboratory"/>
            <person name="Harder C.B."/>
            <person name="Miyauchi S."/>
            <person name="Viragh M."/>
            <person name="Kuo A."/>
            <person name="Thoen E."/>
            <person name="Andreopoulos B."/>
            <person name="Lu D."/>
            <person name="Skrede I."/>
            <person name="Drula E."/>
            <person name="Henrissat B."/>
            <person name="Morin E."/>
            <person name="Kohler A."/>
            <person name="Barry K."/>
            <person name="LaButti K."/>
            <person name="Morin E."/>
            <person name="Salamov A."/>
            <person name="Lipzen A."/>
            <person name="Mereny Z."/>
            <person name="Hegedus B."/>
            <person name="Baldrian P."/>
            <person name="Stursova M."/>
            <person name="Weitz H."/>
            <person name="Taylor A."/>
            <person name="Grigoriev I.V."/>
            <person name="Nagy L.G."/>
            <person name="Martin F."/>
            <person name="Kauserud H."/>
        </authorList>
    </citation>
    <scope>NUCLEOTIDE SEQUENCE</scope>
    <source>
        <strain evidence="2">CBHHK002</strain>
    </source>
</reference>
<comment type="caution">
    <text evidence="2">The sequence shown here is derived from an EMBL/GenBank/DDBJ whole genome shotgun (WGS) entry which is preliminary data.</text>
</comment>